<dbReference type="InterPro" id="IPR001380">
    <property type="entry name" value="Ribosomal_eL13"/>
</dbReference>
<keyword evidence="3" id="KW-0687">Ribonucleoprotein</keyword>
<accession>A0AAE1SF06</accession>
<organism evidence="4 5">
    <name type="scientific">Anisodus tanguticus</name>
    <dbReference type="NCBI Taxonomy" id="243964"/>
    <lineage>
        <taxon>Eukaryota</taxon>
        <taxon>Viridiplantae</taxon>
        <taxon>Streptophyta</taxon>
        <taxon>Embryophyta</taxon>
        <taxon>Tracheophyta</taxon>
        <taxon>Spermatophyta</taxon>
        <taxon>Magnoliopsida</taxon>
        <taxon>eudicotyledons</taxon>
        <taxon>Gunneridae</taxon>
        <taxon>Pentapetalae</taxon>
        <taxon>asterids</taxon>
        <taxon>lamiids</taxon>
        <taxon>Solanales</taxon>
        <taxon>Solanaceae</taxon>
        <taxon>Solanoideae</taxon>
        <taxon>Hyoscyameae</taxon>
        <taxon>Anisodus</taxon>
    </lineage>
</organism>
<proteinExistence type="inferred from homology"/>
<dbReference type="GO" id="GO:0003723">
    <property type="term" value="F:RNA binding"/>
    <property type="evidence" value="ECO:0007669"/>
    <property type="project" value="TreeGrafter"/>
</dbReference>
<dbReference type="GO" id="GO:0022625">
    <property type="term" value="C:cytosolic large ribosomal subunit"/>
    <property type="evidence" value="ECO:0007669"/>
    <property type="project" value="TreeGrafter"/>
</dbReference>
<evidence type="ECO:0000256" key="1">
    <source>
        <dbReference type="ARBA" id="ARBA00005640"/>
    </source>
</evidence>
<evidence type="ECO:0000313" key="4">
    <source>
        <dbReference type="EMBL" id="KAK4368835.1"/>
    </source>
</evidence>
<dbReference type="PANTHER" id="PTHR11722">
    <property type="entry name" value="60S RIBOSOMAL PROTEIN L13"/>
    <property type="match status" value="1"/>
</dbReference>
<comment type="caution">
    <text evidence="4">The sequence shown here is derived from an EMBL/GenBank/DDBJ whole genome shotgun (WGS) entry which is preliminary data.</text>
</comment>
<comment type="similarity">
    <text evidence="1">Belongs to the eukaryotic ribosomal protein eL13 family.</text>
</comment>
<dbReference type="FunFam" id="1.20.5.110:FF:000003">
    <property type="entry name" value="60S ribosomal protein L13"/>
    <property type="match status" value="1"/>
</dbReference>
<keyword evidence="2" id="KW-0689">Ribosomal protein</keyword>
<reference evidence="4" key="1">
    <citation type="submission" date="2023-12" db="EMBL/GenBank/DDBJ databases">
        <title>Genome assembly of Anisodus tanguticus.</title>
        <authorList>
            <person name="Wang Y.-J."/>
        </authorList>
    </citation>
    <scope>NUCLEOTIDE SEQUENCE</scope>
    <source>
        <strain evidence="4">KB-2021</strain>
        <tissue evidence="4">Leaf</tissue>
    </source>
</reference>
<keyword evidence="5" id="KW-1185">Reference proteome</keyword>
<evidence type="ECO:0000313" key="5">
    <source>
        <dbReference type="Proteomes" id="UP001291623"/>
    </source>
</evidence>
<gene>
    <name evidence="4" type="ORF">RND71_012627</name>
</gene>
<protein>
    <recommendedName>
        <fullName evidence="6">60S ribosomal protein L13</fullName>
    </recommendedName>
</protein>
<dbReference type="AlphaFoldDB" id="A0AAE1SF06"/>
<dbReference type="GO" id="GO:0006412">
    <property type="term" value="P:translation"/>
    <property type="evidence" value="ECO:0007669"/>
    <property type="project" value="InterPro"/>
</dbReference>
<evidence type="ECO:0000256" key="3">
    <source>
        <dbReference type="ARBA" id="ARBA00023274"/>
    </source>
</evidence>
<name>A0AAE1SF06_9SOLA</name>
<evidence type="ECO:0000256" key="2">
    <source>
        <dbReference type="ARBA" id="ARBA00022980"/>
    </source>
</evidence>
<dbReference type="PANTHER" id="PTHR11722:SF19">
    <property type="entry name" value="60S RIBOSOMAL PROTEIN L13-1-LIKE"/>
    <property type="match status" value="1"/>
</dbReference>
<evidence type="ECO:0008006" key="6">
    <source>
        <dbReference type="Google" id="ProtNLM"/>
    </source>
</evidence>
<dbReference type="GO" id="GO:0003735">
    <property type="term" value="F:structural constituent of ribosome"/>
    <property type="evidence" value="ECO:0007669"/>
    <property type="project" value="InterPro"/>
</dbReference>
<dbReference type="Pfam" id="PF01294">
    <property type="entry name" value="Ribosomal_L13e"/>
    <property type="match status" value="2"/>
</dbReference>
<dbReference type="Gene3D" id="1.20.5.110">
    <property type="match status" value="1"/>
</dbReference>
<sequence>MKHNNVIPNGHFKKHWQNYVRTWFNQPARKTRRRNARQQKAVKIFPRPTAGSLRPIVHGQTLKYNMKVRAGRGFSLEELKARLYLGQGGDSSTEELATATQVQGSYMPITREQPAVELVKVTDEMKAFNAYGKLRIERTNARYVGVRAKRAAEAEKEEKK</sequence>
<dbReference type="Proteomes" id="UP001291623">
    <property type="component" value="Unassembled WGS sequence"/>
</dbReference>
<dbReference type="EMBL" id="JAVYJV010000006">
    <property type="protein sequence ID" value="KAK4368835.1"/>
    <property type="molecule type" value="Genomic_DNA"/>
</dbReference>